<dbReference type="EMBL" id="CBXE010000359">
    <property type="protein sequence ID" value="CDL86570.1"/>
    <property type="molecule type" value="Genomic_DNA"/>
</dbReference>
<proteinExistence type="predicted"/>
<sequence>MWLAELLRGCLNQTLCDAILFEEIKIIMLLVERVMIKKMNNGKV</sequence>
<accession>W1JAP0</accession>
<name>W1JAP0_9GAMM</name>
<dbReference type="Proteomes" id="UP000019197">
    <property type="component" value="Unassembled WGS sequence"/>
</dbReference>
<organism evidence="1 2">
    <name type="scientific">Xenorhabdus cabanillasii JM26</name>
    <dbReference type="NCBI Taxonomy" id="1427517"/>
    <lineage>
        <taxon>Bacteria</taxon>
        <taxon>Pseudomonadati</taxon>
        <taxon>Pseudomonadota</taxon>
        <taxon>Gammaproteobacteria</taxon>
        <taxon>Enterobacterales</taxon>
        <taxon>Morganellaceae</taxon>
        <taxon>Xenorhabdus</taxon>
    </lineage>
</organism>
<evidence type="ECO:0000313" key="2">
    <source>
        <dbReference type="Proteomes" id="UP000019197"/>
    </source>
</evidence>
<comment type="caution">
    <text evidence="1">The sequence shown here is derived from an EMBL/GenBank/DDBJ whole genome shotgun (WGS) entry which is preliminary data.</text>
</comment>
<evidence type="ECO:0000313" key="1">
    <source>
        <dbReference type="EMBL" id="CDL86570.1"/>
    </source>
</evidence>
<protein>
    <submittedName>
        <fullName evidence="1">Uncharacterized protein</fullName>
    </submittedName>
</protein>
<reference evidence="1 2" key="1">
    <citation type="submission" date="2013-11" db="EMBL/GenBank/DDBJ databases">
        <title>Draft genome sequence and annotation of the entomopathogenic bacterium, Xenorhabdus cabanillasi strain JM26.</title>
        <authorList>
            <person name="Gualtieri M."/>
            <person name="Ogier J.C."/>
            <person name="Pages S."/>
            <person name="Givaudan A."/>
            <person name="Gaudriault S."/>
        </authorList>
    </citation>
    <scope>NUCLEOTIDE SEQUENCE [LARGE SCALE GENOMIC DNA]</scope>
    <source>
        <strain evidence="1 2">JM26</strain>
    </source>
</reference>
<dbReference type="AlphaFoldDB" id="W1JAP0"/>
<gene>
    <name evidence="1" type="ORF">XCR1_4210023</name>
</gene>